<name>A0A518B4T3_9BACT</name>
<gene>
    <name evidence="1" type="ORF">Pan216_28110</name>
</gene>
<keyword evidence="2" id="KW-1185">Reference proteome</keyword>
<reference evidence="1 2" key="1">
    <citation type="submission" date="2019-02" db="EMBL/GenBank/DDBJ databases">
        <title>Deep-cultivation of Planctomycetes and their phenomic and genomic characterization uncovers novel biology.</title>
        <authorList>
            <person name="Wiegand S."/>
            <person name="Jogler M."/>
            <person name="Boedeker C."/>
            <person name="Pinto D."/>
            <person name="Vollmers J."/>
            <person name="Rivas-Marin E."/>
            <person name="Kohn T."/>
            <person name="Peeters S.H."/>
            <person name="Heuer A."/>
            <person name="Rast P."/>
            <person name="Oberbeckmann S."/>
            <person name="Bunk B."/>
            <person name="Jeske O."/>
            <person name="Meyerdierks A."/>
            <person name="Storesund J.E."/>
            <person name="Kallscheuer N."/>
            <person name="Luecker S."/>
            <person name="Lage O.M."/>
            <person name="Pohl T."/>
            <person name="Merkel B.J."/>
            <person name="Hornburger P."/>
            <person name="Mueller R.-W."/>
            <person name="Bruemmer F."/>
            <person name="Labrenz M."/>
            <person name="Spormann A.M."/>
            <person name="Op den Camp H."/>
            <person name="Overmann J."/>
            <person name="Amann R."/>
            <person name="Jetten M.S.M."/>
            <person name="Mascher T."/>
            <person name="Medema M.H."/>
            <person name="Devos D.P."/>
            <person name="Kaster A.-K."/>
            <person name="Ovreas L."/>
            <person name="Rohde M."/>
            <person name="Galperin M.Y."/>
            <person name="Jogler C."/>
        </authorList>
    </citation>
    <scope>NUCLEOTIDE SEQUENCE [LARGE SCALE GENOMIC DNA]</scope>
    <source>
        <strain evidence="1 2">Pan216</strain>
    </source>
</reference>
<dbReference type="KEGG" id="knv:Pan216_28110"/>
<dbReference type="Proteomes" id="UP000317093">
    <property type="component" value="Chromosome"/>
</dbReference>
<evidence type="ECO:0000313" key="2">
    <source>
        <dbReference type="Proteomes" id="UP000317093"/>
    </source>
</evidence>
<dbReference type="EMBL" id="CP036279">
    <property type="protein sequence ID" value="QDU61946.1"/>
    <property type="molecule type" value="Genomic_DNA"/>
</dbReference>
<evidence type="ECO:0000313" key="1">
    <source>
        <dbReference type="EMBL" id="QDU61946.1"/>
    </source>
</evidence>
<sequence>MKDQIEEIRRHVHALRAVAWGYVGAETPSETIEHYDAILRSLKQIEQQTAMPVSAAPSAETQTKAA</sequence>
<accession>A0A518B4T3</accession>
<protein>
    <submittedName>
        <fullName evidence="1">Uncharacterized protein</fullName>
    </submittedName>
</protein>
<dbReference type="AlphaFoldDB" id="A0A518B4T3"/>
<organism evidence="1 2">
    <name type="scientific">Kolteria novifilia</name>
    <dbReference type="NCBI Taxonomy" id="2527975"/>
    <lineage>
        <taxon>Bacteria</taxon>
        <taxon>Pseudomonadati</taxon>
        <taxon>Planctomycetota</taxon>
        <taxon>Planctomycetia</taxon>
        <taxon>Kolteriales</taxon>
        <taxon>Kolteriaceae</taxon>
        <taxon>Kolteria</taxon>
    </lineage>
</organism>
<proteinExistence type="predicted"/>